<evidence type="ECO:0000256" key="2">
    <source>
        <dbReference type="ARBA" id="ARBA00023235"/>
    </source>
</evidence>
<proteinExistence type="inferred from homology"/>
<dbReference type="PIRSF" id="PIRSF016184">
    <property type="entry name" value="PhzC_PhzF"/>
    <property type="match status" value="1"/>
</dbReference>
<sequence>MRLPIYQIDAFADRTFTGNPAAVVLLDQWLPEPVMQAIAGENNLAETAFLVHEPAGWRIRWFTPACEVDLCGHATLASAFVLFERDPLLPRIAFQSRSGSLAVDREGERLVLDFPSRPPAAMAPVPGLSEALGARVREVWKARDLVAVLDDEATVRGLKPDLAALAGMDDFAVVVTAPGEEADFVSRFFGPRVGVPEDPVTGSAHSTLVPFWASRLGRTKLRALQVSPRGGELHCELRGDRVAIGGRAVKVLEGTFFL</sequence>
<dbReference type="InterPro" id="IPR003719">
    <property type="entry name" value="Phenazine_PhzF-like"/>
</dbReference>
<dbReference type="GO" id="GO:0016853">
    <property type="term" value="F:isomerase activity"/>
    <property type="evidence" value="ECO:0007669"/>
    <property type="project" value="UniProtKB-KW"/>
</dbReference>
<evidence type="ECO:0000256" key="1">
    <source>
        <dbReference type="ARBA" id="ARBA00008270"/>
    </source>
</evidence>
<reference evidence="4" key="1">
    <citation type="journal article" date="2023" name="Int. J. Syst. Evol. Microbiol.">
        <title>Mesoterricola silvestris gen. nov., sp. nov., Mesoterricola sediminis sp. nov., Geothrix oryzae sp. nov., Geothrix edaphica sp. nov., Geothrix rubra sp. nov., and Geothrix limicola sp. nov., six novel members of Acidobacteriota isolated from soils.</title>
        <authorList>
            <person name="Itoh H."/>
            <person name="Sugisawa Y."/>
            <person name="Mise K."/>
            <person name="Xu Z."/>
            <person name="Kuniyasu M."/>
            <person name="Ushijima N."/>
            <person name="Kawano K."/>
            <person name="Kobayashi E."/>
            <person name="Shiratori Y."/>
            <person name="Masuda Y."/>
            <person name="Senoo K."/>
        </authorList>
    </citation>
    <scope>NUCLEOTIDE SEQUENCE [LARGE SCALE GENOMIC DNA]</scope>
    <source>
        <strain evidence="4">Red222</strain>
    </source>
</reference>
<gene>
    <name evidence="3" type="ORF">GETHOR_15140</name>
</gene>
<dbReference type="Proteomes" id="UP001242010">
    <property type="component" value="Chromosome"/>
</dbReference>
<dbReference type="SUPFAM" id="SSF54506">
    <property type="entry name" value="Diaminopimelate epimerase-like"/>
    <property type="match status" value="1"/>
</dbReference>
<dbReference type="PANTHER" id="PTHR13774">
    <property type="entry name" value="PHENAZINE BIOSYNTHESIS PROTEIN"/>
    <property type="match status" value="1"/>
</dbReference>
<organism evidence="3 4">
    <name type="scientific">Geothrix oryzae</name>
    <dbReference type="NCBI Taxonomy" id="2927975"/>
    <lineage>
        <taxon>Bacteria</taxon>
        <taxon>Pseudomonadati</taxon>
        <taxon>Acidobacteriota</taxon>
        <taxon>Holophagae</taxon>
        <taxon>Holophagales</taxon>
        <taxon>Holophagaceae</taxon>
        <taxon>Geothrix</taxon>
    </lineage>
</organism>
<dbReference type="NCBIfam" id="TIGR00654">
    <property type="entry name" value="PhzF_family"/>
    <property type="match status" value="1"/>
</dbReference>
<dbReference type="RefSeq" id="WP_286353139.1">
    <property type="nucleotide sequence ID" value="NZ_AP027079.1"/>
</dbReference>
<evidence type="ECO:0000313" key="4">
    <source>
        <dbReference type="Proteomes" id="UP001242010"/>
    </source>
</evidence>
<dbReference type="PANTHER" id="PTHR13774:SF17">
    <property type="entry name" value="PHENAZINE BIOSYNTHESIS-LIKE DOMAIN-CONTAINING PROTEIN"/>
    <property type="match status" value="1"/>
</dbReference>
<protein>
    <submittedName>
        <fullName evidence="3">Isomerase</fullName>
    </submittedName>
</protein>
<dbReference type="Gene3D" id="3.10.310.10">
    <property type="entry name" value="Diaminopimelate Epimerase, Chain A, domain 1"/>
    <property type="match status" value="2"/>
</dbReference>
<name>A0ABM8DR34_9BACT</name>
<dbReference type="Pfam" id="PF02567">
    <property type="entry name" value="PhzC-PhzF"/>
    <property type="match status" value="1"/>
</dbReference>
<keyword evidence="4" id="KW-1185">Reference proteome</keyword>
<keyword evidence="2 3" id="KW-0413">Isomerase</keyword>
<accession>A0ABM8DR34</accession>
<evidence type="ECO:0000313" key="3">
    <source>
        <dbReference type="EMBL" id="BDU69413.1"/>
    </source>
</evidence>
<comment type="similarity">
    <text evidence="1">Belongs to the PhzF family.</text>
</comment>
<dbReference type="EMBL" id="AP027079">
    <property type="protein sequence ID" value="BDU69413.1"/>
    <property type="molecule type" value="Genomic_DNA"/>
</dbReference>